<dbReference type="RefSeq" id="WP_317131200.1">
    <property type="nucleotide sequence ID" value="NZ_FXSZ01000004.1"/>
</dbReference>
<sequence length="265" mass="30081">MQGGYRTQHISSKKTENLPVLSVITIVYNGADLIARTMKSVLSQTYSNIEYIIVDGASTDNTLDLIKKQEAQIALWVSEKDKGIYDAMNKGLELATGDYILYMNAGDQFFANDTVEKIFAKDPKADIYYGDTLIVDDEGNSLGPRRLRPPQQLNWKSFRYGMLVCHQSFVVRRSLAPAYDLHYKIAADIDWCINCLKDAKTIINTEIFIARYLSGGASWQNQKQALKERFDLMQKHYGTVSVITSHVVIAARYIKFRLQRGKTTN</sequence>
<gene>
    <name evidence="2" type="ORF">SAMN06265350_104213</name>
</gene>
<feature type="domain" description="Glycosyltransferase 2-like" evidence="1">
    <location>
        <begin position="22"/>
        <end position="173"/>
    </location>
</feature>
<protein>
    <submittedName>
        <fullName evidence="2">Glycosyl transferase family 2</fullName>
    </submittedName>
</protein>
<dbReference type="InterPro" id="IPR001173">
    <property type="entry name" value="Glyco_trans_2-like"/>
</dbReference>
<dbReference type="Proteomes" id="UP000315971">
    <property type="component" value="Unassembled WGS sequence"/>
</dbReference>
<proteinExistence type="predicted"/>
<reference evidence="2 3" key="1">
    <citation type="submission" date="2017-05" db="EMBL/GenBank/DDBJ databases">
        <authorList>
            <person name="Varghese N."/>
            <person name="Submissions S."/>
        </authorList>
    </citation>
    <scope>NUCLEOTIDE SEQUENCE [LARGE SCALE GENOMIC DNA]</scope>
    <source>
        <strain evidence="2 3">DSM 21342</strain>
    </source>
</reference>
<accession>A0A521CPF9</accession>
<evidence type="ECO:0000259" key="1">
    <source>
        <dbReference type="Pfam" id="PF00535"/>
    </source>
</evidence>
<dbReference type="AlphaFoldDB" id="A0A521CPF9"/>
<keyword evidence="3" id="KW-1185">Reference proteome</keyword>
<dbReference type="GO" id="GO:0016758">
    <property type="term" value="F:hexosyltransferase activity"/>
    <property type="evidence" value="ECO:0007669"/>
    <property type="project" value="UniProtKB-ARBA"/>
</dbReference>
<dbReference type="CDD" id="cd06433">
    <property type="entry name" value="GT_2_WfgS_like"/>
    <property type="match status" value="1"/>
</dbReference>
<keyword evidence="2" id="KW-0808">Transferase</keyword>
<dbReference type="PANTHER" id="PTHR22916:SF67">
    <property type="entry name" value="COLANIC ACID BIOSYNTHESIS GLYCOSYL TRANSFERASE WCAE-RELATED"/>
    <property type="match status" value="1"/>
</dbReference>
<evidence type="ECO:0000313" key="2">
    <source>
        <dbReference type="EMBL" id="SMO60641.1"/>
    </source>
</evidence>
<dbReference type="Pfam" id="PF00535">
    <property type="entry name" value="Glycos_transf_2"/>
    <property type="match status" value="1"/>
</dbReference>
<evidence type="ECO:0000313" key="3">
    <source>
        <dbReference type="Proteomes" id="UP000315971"/>
    </source>
</evidence>
<name>A0A521CPF9_9SPHI</name>
<dbReference type="SUPFAM" id="SSF53448">
    <property type="entry name" value="Nucleotide-diphospho-sugar transferases"/>
    <property type="match status" value="1"/>
</dbReference>
<dbReference type="Gene3D" id="3.90.550.10">
    <property type="entry name" value="Spore Coat Polysaccharide Biosynthesis Protein SpsA, Chain A"/>
    <property type="match status" value="1"/>
</dbReference>
<organism evidence="2 3">
    <name type="scientific">Solitalea koreensis</name>
    <dbReference type="NCBI Taxonomy" id="543615"/>
    <lineage>
        <taxon>Bacteria</taxon>
        <taxon>Pseudomonadati</taxon>
        <taxon>Bacteroidota</taxon>
        <taxon>Sphingobacteriia</taxon>
        <taxon>Sphingobacteriales</taxon>
        <taxon>Sphingobacteriaceae</taxon>
        <taxon>Solitalea</taxon>
    </lineage>
</organism>
<dbReference type="EMBL" id="FXSZ01000004">
    <property type="protein sequence ID" value="SMO60641.1"/>
    <property type="molecule type" value="Genomic_DNA"/>
</dbReference>
<dbReference type="PANTHER" id="PTHR22916">
    <property type="entry name" value="GLYCOSYLTRANSFERASE"/>
    <property type="match status" value="1"/>
</dbReference>
<dbReference type="InterPro" id="IPR029044">
    <property type="entry name" value="Nucleotide-diphossugar_trans"/>
</dbReference>